<evidence type="ECO:0000313" key="2">
    <source>
        <dbReference type="EMBL" id="CCC91521.1"/>
    </source>
</evidence>
<dbReference type="AlphaFoldDB" id="G0UQ60"/>
<proteinExistence type="predicted"/>
<dbReference type="EMBL" id="HE575320">
    <property type="protein sequence ID" value="CCC91521.1"/>
    <property type="molecule type" value="Genomic_DNA"/>
</dbReference>
<accession>G0UQ60</accession>
<gene>
    <name evidence="2" type="ORF">TCIL3000_7_3350</name>
</gene>
<keyword evidence="1" id="KW-1133">Transmembrane helix</keyword>
<sequence length="129" mass="14773">MSDSHLPRTHSSLLYAFLLLSALRPGGNEVHAPFRSECDSPLSSWRVPLTCLAIRVVLIPFLSLRQNDMRYYIFFSHLPYFFSCRLSSVLFSFLVLLLYSSANEVGSATNVVCIFFKPVTICWLFPFRV</sequence>
<protein>
    <submittedName>
        <fullName evidence="2">Uncharacterized protein</fullName>
    </submittedName>
</protein>
<organism evidence="2">
    <name type="scientific">Trypanosoma congolense (strain IL3000)</name>
    <dbReference type="NCBI Taxonomy" id="1068625"/>
    <lineage>
        <taxon>Eukaryota</taxon>
        <taxon>Discoba</taxon>
        <taxon>Euglenozoa</taxon>
        <taxon>Kinetoplastea</taxon>
        <taxon>Metakinetoplastina</taxon>
        <taxon>Trypanosomatida</taxon>
        <taxon>Trypanosomatidae</taxon>
        <taxon>Trypanosoma</taxon>
        <taxon>Nannomonas</taxon>
    </lineage>
</organism>
<evidence type="ECO:0000256" key="1">
    <source>
        <dbReference type="SAM" id="Phobius"/>
    </source>
</evidence>
<reference evidence="2" key="1">
    <citation type="journal article" date="2012" name="Proc. Natl. Acad. Sci. U.S.A.">
        <title>Antigenic diversity is generated by distinct evolutionary mechanisms in African trypanosome species.</title>
        <authorList>
            <person name="Jackson A.P."/>
            <person name="Berry A."/>
            <person name="Aslett M."/>
            <person name="Allison H.C."/>
            <person name="Burton P."/>
            <person name="Vavrova-Anderson J."/>
            <person name="Brown R."/>
            <person name="Browne H."/>
            <person name="Corton N."/>
            <person name="Hauser H."/>
            <person name="Gamble J."/>
            <person name="Gilderthorp R."/>
            <person name="Marcello L."/>
            <person name="McQuillan J."/>
            <person name="Otto T.D."/>
            <person name="Quail M.A."/>
            <person name="Sanders M.J."/>
            <person name="van Tonder A."/>
            <person name="Ginger M.L."/>
            <person name="Field M.C."/>
            <person name="Barry J.D."/>
            <person name="Hertz-Fowler C."/>
            <person name="Berriman M."/>
        </authorList>
    </citation>
    <scope>NUCLEOTIDE SEQUENCE</scope>
    <source>
        <strain evidence="2">IL3000</strain>
    </source>
</reference>
<keyword evidence="1" id="KW-0812">Transmembrane</keyword>
<keyword evidence="1" id="KW-0472">Membrane</keyword>
<feature type="transmembrane region" description="Helical" evidence="1">
    <location>
        <begin position="71"/>
        <end position="99"/>
    </location>
</feature>
<name>G0UQ60_TRYCI</name>
<feature type="transmembrane region" description="Helical" evidence="1">
    <location>
        <begin position="105"/>
        <end position="125"/>
    </location>
</feature>